<evidence type="ECO:0000313" key="4">
    <source>
        <dbReference type="Proteomes" id="UP000574717"/>
    </source>
</evidence>
<evidence type="ECO:0000313" key="3">
    <source>
        <dbReference type="EMBL" id="GFP30993.1"/>
    </source>
</evidence>
<proteinExistence type="predicted"/>
<organism evidence="1 4">
    <name type="scientific">Candidatus Hakubella thermalkaliphila</name>
    <dbReference type="NCBI Taxonomy" id="2754717"/>
    <lineage>
        <taxon>Bacteria</taxon>
        <taxon>Bacillati</taxon>
        <taxon>Actinomycetota</taxon>
        <taxon>Actinomycetota incertae sedis</taxon>
        <taxon>Candidatus Hakubellales</taxon>
        <taxon>Candidatus Hakubellaceae</taxon>
        <taxon>Candidatus Hakubella</taxon>
    </lineage>
</organism>
<dbReference type="EMBL" id="BLRU01000159">
    <property type="protein sequence ID" value="GFP19852.1"/>
    <property type="molecule type" value="Genomic_DNA"/>
</dbReference>
<dbReference type="Proteomes" id="UP000574717">
    <property type="component" value="Unassembled WGS sequence"/>
</dbReference>
<dbReference type="Proteomes" id="UP000585609">
    <property type="component" value="Unassembled WGS sequence"/>
</dbReference>
<dbReference type="AlphaFoldDB" id="A0A6V8NHS2"/>
<comment type="caution">
    <text evidence="1">The sequence shown here is derived from an EMBL/GenBank/DDBJ whole genome shotgun (WGS) entry which is preliminary data.</text>
</comment>
<gene>
    <name evidence="1" type="ORF">HKBW3S03_01356</name>
    <name evidence="2" type="ORF">HKBW3S09_00716</name>
    <name evidence="3" type="ORF">HKBW3S34_01912</name>
</gene>
<protein>
    <submittedName>
        <fullName evidence="1">Uncharacterized protein</fullName>
    </submittedName>
</protein>
<sequence length="104" mass="12354">MNRREIYRPLTERTLENYQVSYLARRYDFGKESRVAYLIVGEINSQMEKAEARLGIQRVRPFELYLRRGKKSLRLPLFRPEYLEAHLGRGRLYSSKEDGAGRLS</sequence>
<accession>A0A6V8NHS2</accession>
<dbReference type="EMBL" id="BLRW01000074">
    <property type="protein sequence ID" value="GFP23249.1"/>
    <property type="molecule type" value="Genomic_DNA"/>
</dbReference>
<evidence type="ECO:0000313" key="5">
    <source>
        <dbReference type="Proteomes" id="UP000585609"/>
    </source>
</evidence>
<dbReference type="RefSeq" id="WP_176237080.1">
    <property type="nucleotide sequence ID" value="NZ_BLRU01000159.1"/>
</dbReference>
<keyword evidence="6" id="KW-1185">Reference proteome</keyword>
<dbReference type="Proteomes" id="UP000588083">
    <property type="component" value="Unassembled WGS sequence"/>
</dbReference>
<reference evidence="4 5" key="1">
    <citation type="journal article" date="2020" name="Front. Microbiol.">
        <title>Single-cell genomics of novel Actinobacteria with the Wood-Ljungdahl pathway discovered in a serpentinizing system.</title>
        <authorList>
            <person name="Merino N."/>
            <person name="Kawai M."/>
            <person name="Boyd E.S."/>
            <person name="Colman D.R."/>
            <person name="McGlynn S.E."/>
            <person name="Nealson K.H."/>
            <person name="Kurokawa K."/>
            <person name="Hongoh Y."/>
        </authorList>
    </citation>
    <scope>NUCLEOTIDE SEQUENCE [LARGE SCALE GENOMIC DNA]</scope>
    <source>
        <strain evidence="1 4">S03</strain>
        <strain evidence="2 5">S09_30</strain>
        <strain evidence="3 6">S34</strain>
    </source>
</reference>
<evidence type="ECO:0000313" key="6">
    <source>
        <dbReference type="Proteomes" id="UP000588083"/>
    </source>
</evidence>
<evidence type="ECO:0000313" key="2">
    <source>
        <dbReference type="EMBL" id="GFP23249.1"/>
    </source>
</evidence>
<name>A0A6V8NHS2_9ACTN</name>
<evidence type="ECO:0000313" key="1">
    <source>
        <dbReference type="EMBL" id="GFP19852.1"/>
    </source>
</evidence>
<dbReference type="EMBL" id="BLRZ01000137">
    <property type="protein sequence ID" value="GFP30993.1"/>
    <property type="molecule type" value="Genomic_DNA"/>
</dbReference>